<proteinExistence type="predicted"/>
<feature type="domain" description="Peptidase S9 prolyl oligopeptidase catalytic" evidence="2">
    <location>
        <begin position="118"/>
        <end position="215"/>
    </location>
</feature>
<evidence type="ECO:0000256" key="1">
    <source>
        <dbReference type="ARBA" id="ARBA00022801"/>
    </source>
</evidence>
<dbReference type="GO" id="GO:0004177">
    <property type="term" value="F:aminopeptidase activity"/>
    <property type="evidence" value="ECO:0007669"/>
    <property type="project" value="UniProtKB-KW"/>
</dbReference>
<dbReference type="SUPFAM" id="SSF89946">
    <property type="entry name" value="Hypothetical protein VC0424"/>
    <property type="match status" value="1"/>
</dbReference>
<dbReference type="Gene3D" id="3.40.50.1820">
    <property type="entry name" value="alpha/beta hydrolase"/>
    <property type="match status" value="1"/>
</dbReference>
<reference evidence="4" key="1">
    <citation type="submission" date="2018-06" db="EMBL/GenBank/DDBJ databases">
        <authorList>
            <person name="Zhirakovskaya E."/>
        </authorList>
    </citation>
    <scope>NUCLEOTIDE SEQUENCE</scope>
</reference>
<dbReference type="InterPro" id="IPR050261">
    <property type="entry name" value="FrsA_esterase"/>
</dbReference>
<dbReference type="EMBL" id="UOFH01000039">
    <property type="protein sequence ID" value="VAW58823.1"/>
    <property type="molecule type" value="Genomic_DNA"/>
</dbReference>
<organism evidence="4">
    <name type="scientific">hydrothermal vent metagenome</name>
    <dbReference type="NCBI Taxonomy" id="652676"/>
    <lineage>
        <taxon>unclassified sequences</taxon>
        <taxon>metagenomes</taxon>
        <taxon>ecological metagenomes</taxon>
    </lineage>
</organism>
<dbReference type="GO" id="GO:0006508">
    <property type="term" value="P:proteolysis"/>
    <property type="evidence" value="ECO:0007669"/>
    <property type="project" value="InterPro"/>
</dbReference>
<dbReference type="Pfam" id="PF00326">
    <property type="entry name" value="Peptidase_S9"/>
    <property type="match status" value="1"/>
</dbReference>
<evidence type="ECO:0000259" key="3">
    <source>
        <dbReference type="Pfam" id="PF06877"/>
    </source>
</evidence>
<dbReference type="AlphaFoldDB" id="A0A3B0X348"/>
<protein>
    <submittedName>
        <fullName evidence="4">Dipeptidyl aminopeptidases/acylaminoacyl-peptidases-like</fullName>
    </submittedName>
</protein>
<dbReference type="InterPro" id="IPR036701">
    <property type="entry name" value="RraB-like_sf"/>
</dbReference>
<evidence type="ECO:0000259" key="2">
    <source>
        <dbReference type="Pfam" id="PF00326"/>
    </source>
</evidence>
<evidence type="ECO:0000313" key="4">
    <source>
        <dbReference type="EMBL" id="VAW58823.1"/>
    </source>
</evidence>
<accession>A0A3B0X348</accession>
<dbReference type="InterPro" id="IPR009671">
    <property type="entry name" value="RraB_dom"/>
</dbReference>
<dbReference type="Pfam" id="PF06877">
    <property type="entry name" value="RraB"/>
    <property type="match status" value="1"/>
</dbReference>
<dbReference type="GO" id="GO:0016788">
    <property type="term" value="F:hydrolase activity, acting on ester bonds"/>
    <property type="evidence" value="ECO:0007669"/>
    <property type="project" value="UniProtKB-ARBA"/>
</dbReference>
<dbReference type="GO" id="GO:0008236">
    <property type="term" value="F:serine-type peptidase activity"/>
    <property type="evidence" value="ECO:0007669"/>
    <property type="project" value="InterPro"/>
</dbReference>
<dbReference type="Gene3D" id="3.30.70.970">
    <property type="entry name" value="RraB-like"/>
    <property type="match status" value="1"/>
</dbReference>
<sequence length="419" mass="46176">MTAKFLVICICVVQCFIAFTLNAGESAGSLSAARSNFQTTLLKKLRYTDALESPPAELFSIIKYPTPIGDMAAYLGKADGSNKKQPAIIWLVGGFPPGGLPGKAWQSASAENDQSAKVYRQKGIVMMYPFLRGNGGNPGFREGFYGEVDDVLSALAYLKTVDYVDPQQIYLGGHSTGGTLALLVAESSSEFKAVFAFGPREDPVVYSSSNVLYDSKNETENKLRAPLHYLSAITSPTYIIEGSYGNIAALNALKAVNKNDNVMLIPIPYADHFAPLSPVNRFIADRIVESRSKKLDIKATEVQGAFKAHRVMIRETSDLQGLANIRGSGVKFNQVHEFKSYFWSYKQKRLVKAQKDLQRSGFTETEIKQGKDNEANTYYFIVAKKQADLFDVKSLFTLTAQLSDMADRHVVVYDGWGVN</sequence>
<keyword evidence="4" id="KW-0645">Protease</keyword>
<name>A0A3B0X348_9ZZZZ</name>
<dbReference type="SUPFAM" id="SSF53474">
    <property type="entry name" value="alpha/beta-Hydrolases"/>
    <property type="match status" value="1"/>
</dbReference>
<dbReference type="InterPro" id="IPR001375">
    <property type="entry name" value="Peptidase_S9_cat"/>
</dbReference>
<dbReference type="PANTHER" id="PTHR22946:SF9">
    <property type="entry name" value="POLYKETIDE TRANSFERASE AF380"/>
    <property type="match status" value="1"/>
</dbReference>
<dbReference type="InterPro" id="IPR029058">
    <property type="entry name" value="AB_hydrolase_fold"/>
</dbReference>
<dbReference type="PANTHER" id="PTHR22946">
    <property type="entry name" value="DIENELACTONE HYDROLASE DOMAIN-CONTAINING PROTEIN-RELATED"/>
    <property type="match status" value="1"/>
</dbReference>
<keyword evidence="1" id="KW-0378">Hydrolase</keyword>
<feature type="domain" description="Regulator of ribonuclease activity B" evidence="3">
    <location>
        <begin position="322"/>
        <end position="418"/>
    </location>
</feature>
<keyword evidence="4" id="KW-0031">Aminopeptidase</keyword>
<gene>
    <name evidence="4" type="ORF">MNBD_GAMMA08-794</name>
</gene>